<feature type="domain" description="DUF4097" evidence="1">
    <location>
        <begin position="153"/>
        <end position="347"/>
    </location>
</feature>
<evidence type="ECO:0000313" key="3">
    <source>
        <dbReference type="Proteomes" id="UP000749559"/>
    </source>
</evidence>
<sequence>MGILSTEGLRKTSTRQKQIVQENSFRLKTHGKLDVDLFCNVEIHPPNPFEEMERSDGENNTFVELSSTNIETTELKNLNFVSEANHNNDELYLTSSTDDTELCENVHCTIETPLKFDISVKVRGSCSISNTEGGTLNVKSFLDDTPLTLHNIKSGDIDVMTAGDVVSSKLLQGNASLQTQGMGCITGDRLQGQRFKVTSDAGNINIKTLYGTSSQFYSKQGSITIGNCHGDCDCYLKNGNLKIDSLDGSLTADVVSGNVEVQVTRHRNIDIQVLGKGDITLKLPEDIVSNVGISGSDVHIDKSLNYTPMNPAFPNTSLSEYIGVIGKSDGQTDNFITIRSKSGAINIEKQDWFSSLNLGKLEH</sequence>
<organism evidence="2 3">
    <name type="scientific">Owenia fusiformis</name>
    <name type="common">Polychaete worm</name>
    <dbReference type="NCBI Taxonomy" id="6347"/>
    <lineage>
        <taxon>Eukaryota</taxon>
        <taxon>Metazoa</taxon>
        <taxon>Spiralia</taxon>
        <taxon>Lophotrochozoa</taxon>
        <taxon>Annelida</taxon>
        <taxon>Polychaeta</taxon>
        <taxon>Sedentaria</taxon>
        <taxon>Canalipalpata</taxon>
        <taxon>Sabellida</taxon>
        <taxon>Oweniida</taxon>
        <taxon>Oweniidae</taxon>
        <taxon>Owenia</taxon>
    </lineage>
</organism>
<dbReference type="PANTHER" id="PTHR34094">
    <property type="match status" value="1"/>
</dbReference>
<accession>A0A8S4NR70</accession>
<protein>
    <recommendedName>
        <fullName evidence="1">DUF4097 domain-containing protein</fullName>
    </recommendedName>
</protein>
<evidence type="ECO:0000259" key="1">
    <source>
        <dbReference type="Pfam" id="PF13349"/>
    </source>
</evidence>
<proteinExistence type="predicted"/>
<dbReference type="Gene3D" id="2.160.20.120">
    <property type="match status" value="1"/>
</dbReference>
<dbReference type="AlphaFoldDB" id="A0A8S4NR70"/>
<reference evidence="2" key="1">
    <citation type="submission" date="2022-03" db="EMBL/GenBank/DDBJ databases">
        <authorList>
            <person name="Martin C."/>
        </authorList>
    </citation>
    <scope>NUCLEOTIDE SEQUENCE</scope>
</reference>
<name>A0A8S4NR70_OWEFU</name>
<dbReference type="EMBL" id="CAIIXF020000005">
    <property type="protein sequence ID" value="CAH1782837.1"/>
    <property type="molecule type" value="Genomic_DNA"/>
</dbReference>
<dbReference type="OrthoDB" id="5984441at2759"/>
<evidence type="ECO:0000313" key="2">
    <source>
        <dbReference type="EMBL" id="CAH1782837.1"/>
    </source>
</evidence>
<keyword evidence="3" id="KW-1185">Reference proteome</keyword>
<dbReference type="Pfam" id="PF13349">
    <property type="entry name" value="DUF4097"/>
    <property type="match status" value="1"/>
</dbReference>
<dbReference type="InterPro" id="IPR025164">
    <property type="entry name" value="Toastrack_DUF4097"/>
</dbReference>
<dbReference type="Proteomes" id="UP000749559">
    <property type="component" value="Unassembled WGS sequence"/>
</dbReference>
<dbReference type="PANTHER" id="PTHR34094:SF1">
    <property type="entry name" value="PROTEIN FAM185A"/>
    <property type="match status" value="1"/>
</dbReference>
<comment type="caution">
    <text evidence="2">The sequence shown here is derived from an EMBL/GenBank/DDBJ whole genome shotgun (WGS) entry which is preliminary data.</text>
</comment>
<gene>
    <name evidence="2" type="ORF">OFUS_LOCUS9244</name>
</gene>